<dbReference type="PANTHER" id="PTHR14226">
    <property type="entry name" value="NEUROPATHY TARGET ESTERASE/SWISS CHEESE D.MELANOGASTER"/>
    <property type="match status" value="1"/>
</dbReference>
<protein>
    <submittedName>
        <fullName evidence="7">Patatin-like phospholipase family protein</fullName>
    </submittedName>
</protein>
<evidence type="ECO:0000256" key="4">
    <source>
        <dbReference type="PROSITE-ProRule" id="PRU01161"/>
    </source>
</evidence>
<keyword evidence="3 4" id="KW-0443">Lipid metabolism</keyword>
<evidence type="ECO:0000313" key="7">
    <source>
        <dbReference type="EMBL" id="MDQ9073587.1"/>
    </source>
</evidence>
<evidence type="ECO:0000313" key="8">
    <source>
        <dbReference type="Proteomes" id="UP001243195"/>
    </source>
</evidence>
<feature type="short sequence motif" description="DGA/G" evidence="4">
    <location>
        <begin position="233"/>
        <end position="235"/>
    </location>
</feature>
<feature type="coiled-coil region" evidence="5">
    <location>
        <begin position="323"/>
        <end position="360"/>
    </location>
</feature>
<accession>A0AAW8JQA8</accession>
<dbReference type="Gene3D" id="3.40.1090.10">
    <property type="entry name" value="Cytosolic phospholipase A2 catalytic domain"/>
    <property type="match status" value="1"/>
</dbReference>
<proteinExistence type="predicted"/>
<dbReference type="PROSITE" id="PS51635">
    <property type="entry name" value="PNPLA"/>
    <property type="match status" value="1"/>
</dbReference>
<dbReference type="Pfam" id="PF01734">
    <property type="entry name" value="Patatin"/>
    <property type="match status" value="1"/>
</dbReference>
<evidence type="ECO:0000256" key="5">
    <source>
        <dbReference type="SAM" id="Coils"/>
    </source>
</evidence>
<evidence type="ECO:0000256" key="2">
    <source>
        <dbReference type="ARBA" id="ARBA00022963"/>
    </source>
</evidence>
<reference evidence="7" key="1">
    <citation type="submission" date="2023-08" db="EMBL/GenBank/DDBJ databases">
        <title>Emergence of clinically-relevant ST2 carbapenem-resistant Acinetobacter baumannii strains in hospital sewages in Zhejiang, East of China.</title>
        <authorList>
            <person name="Kaichao C."/>
            <person name="Zhang R."/>
        </authorList>
    </citation>
    <scope>NUCLEOTIDE SEQUENCE</scope>
    <source>
        <strain evidence="7">M-SY-60</strain>
    </source>
</reference>
<feature type="domain" description="PNPLA" evidence="6">
    <location>
        <begin position="7"/>
        <end position="252"/>
    </location>
</feature>
<feature type="active site" description="Nucleophile" evidence="4">
    <location>
        <position position="40"/>
    </location>
</feature>
<evidence type="ECO:0000256" key="3">
    <source>
        <dbReference type="ARBA" id="ARBA00023098"/>
    </source>
</evidence>
<evidence type="ECO:0000259" key="6">
    <source>
        <dbReference type="PROSITE" id="PS51635"/>
    </source>
</evidence>
<dbReference type="EMBL" id="JAVIDA010000051">
    <property type="protein sequence ID" value="MDQ9073587.1"/>
    <property type="molecule type" value="Genomic_DNA"/>
</dbReference>
<sequence>MKMKTGLVLSGGGAKGAYHVGVVKALAEYGIQADAIAGASIGALNGSLLATSHSMQQGYERLNKVWQQLSQQSPLQFQSKNVFIPSYLVLLASFGLHFNAPNMLRYIAYQGGKGLLETFNLYPDSLKKFEEKISGPESVLDNAPLTSLIDQYLNWQDLKQGTPLYVSAYKSNGGFLDILGCIAAMLDIKNTAPSEFFCLQQLSEQNWKNALMASAALPLLYESQKINGQAYTDGGQGGWKTVQGNTPITPLVEANCNLIIVSHLSDGSLWDRHRFPEATVIEIRPQKAINRDGMADLLAFKPSRINEWMEQGYTDTVACIGKIKEALENRNRLNTVMRTQQQAEQEMLSSSERMQNMMAKLKKMS</sequence>
<dbReference type="PANTHER" id="PTHR14226:SF57">
    <property type="entry name" value="BLR7027 PROTEIN"/>
    <property type="match status" value="1"/>
</dbReference>
<dbReference type="InterPro" id="IPR016035">
    <property type="entry name" value="Acyl_Trfase/lysoPLipase"/>
</dbReference>
<dbReference type="GO" id="GO:0016042">
    <property type="term" value="P:lipid catabolic process"/>
    <property type="evidence" value="ECO:0007669"/>
    <property type="project" value="UniProtKB-UniRule"/>
</dbReference>
<dbReference type="SUPFAM" id="SSF52151">
    <property type="entry name" value="FabD/lysophospholipase-like"/>
    <property type="match status" value="1"/>
</dbReference>
<keyword evidence="1 4" id="KW-0378">Hydrolase</keyword>
<dbReference type="CDD" id="cd07209">
    <property type="entry name" value="Pat_hypo_Ecoli_Z1214_like"/>
    <property type="match status" value="1"/>
</dbReference>
<comment type="caution">
    <text evidence="7">The sequence shown here is derived from an EMBL/GenBank/DDBJ whole genome shotgun (WGS) entry which is preliminary data.</text>
</comment>
<feature type="short sequence motif" description="GXGXXG" evidence="4">
    <location>
        <begin position="11"/>
        <end position="16"/>
    </location>
</feature>
<gene>
    <name evidence="7" type="ORF">RFH51_19300</name>
</gene>
<keyword evidence="5" id="KW-0175">Coiled coil</keyword>
<evidence type="ECO:0000256" key="1">
    <source>
        <dbReference type="ARBA" id="ARBA00022801"/>
    </source>
</evidence>
<name>A0AAW8JQA8_9GAMM</name>
<dbReference type="GO" id="GO:0016787">
    <property type="term" value="F:hydrolase activity"/>
    <property type="evidence" value="ECO:0007669"/>
    <property type="project" value="UniProtKB-UniRule"/>
</dbReference>
<organism evidence="7 8">
    <name type="scientific">Acinetobacter gerneri</name>
    <dbReference type="NCBI Taxonomy" id="202952"/>
    <lineage>
        <taxon>Bacteria</taxon>
        <taxon>Pseudomonadati</taxon>
        <taxon>Pseudomonadota</taxon>
        <taxon>Gammaproteobacteria</taxon>
        <taxon>Moraxellales</taxon>
        <taxon>Moraxellaceae</taxon>
        <taxon>Acinetobacter</taxon>
    </lineage>
</organism>
<keyword evidence="2 4" id="KW-0442">Lipid degradation</keyword>
<dbReference type="InterPro" id="IPR050301">
    <property type="entry name" value="NTE"/>
</dbReference>
<dbReference type="InterPro" id="IPR002641">
    <property type="entry name" value="PNPLA_dom"/>
</dbReference>
<feature type="active site" description="Proton acceptor" evidence="4">
    <location>
        <position position="233"/>
    </location>
</feature>
<feature type="short sequence motif" description="GXSXG" evidence="4">
    <location>
        <begin position="38"/>
        <end position="42"/>
    </location>
</feature>
<dbReference type="AlphaFoldDB" id="A0AAW8JQA8"/>
<dbReference type="Proteomes" id="UP001243195">
    <property type="component" value="Unassembled WGS sequence"/>
</dbReference>
<dbReference type="RefSeq" id="WP_308957447.1">
    <property type="nucleotide sequence ID" value="NZ_JAVICY010000053.1"/>
</dbReference>